<dbReference type="InterPro" id="IPR051085">
    <property type="entry name" value="MB_O-acyltransferase"/>
</dbReference>
<dbReference type="EMBL" id="WKJI01000001">
    <property type="protein sequence ID" value="MRX46116.1"/>
    <property type="molecule type" value="Genomic_DNA"/>
</dbReference>
<dbReference type="AlphaFoldDB" id="A0A7K0FJH1"/>
<keyword evidence="7" id="KW-0808">Transferase</keyword>
<gene>
    <name evidence="9" type="ORF">GJJ64_02845</name>
</gene>
<keyword evidence="3 7" id="KW-1003">Cell membrane</keyword>
<comment type="caution">
    <text evidence="9">The sequence shown here is derived from an EMBL/GenBank/DDBJ whole genome shotgun (WGS) entry which is preliminary data.</text>
</comment>
<feature type="transmembrane region" description="Helical" evidence="8">
    <location>
        <begin position="121"/>
        <end position="139"/>
    </location>
</feature>
<dbReference type="GO" id="GO:0005886">
    <property type="term" value="C:plasma membrane"/>
    <property type="evidence" value="ECO:0007669"/>
    <property type="project" value="UniProtKB-SubCell"/>
</dbReference>
<dbReference type="PANTHER" id="PTHR13285:SF18">
    <property type="entry name" value="PROTEIN-CYSTEINE N-PALMITOYLTRANSFERASE RASP"/>
    <property type="match status" value="1"/>
</dbReference>
<evidence type="ECO:0000313" key="10">
    <source>
        <dbReference type="Proteomes" id="UP000462931"/>
    </source>
</evidence>
<dbReference type="GO" id="GO:0042121">
    <property type="term" value="P:alginic acid biosynthetic process"/>
    <property type="evidence" value="ECO:0007669"/>
    <property type="project" value="InterPro"/>
</dbReference>
<keyword evidence="7" id="KW-0012">Acyltransferase</keyword>
<feature type="transmembrane region" description="Helical" evidence="8">
    <location>
        <begin position="441"/>
        <end position="459"/>
    </location>
</feature>
<evidence type="ECO:0000256" key="6">
    <source>
        <dbReference type="ARBA" id="ARBA00023136"/>
    </source>
</evidence>
<dbReference type="Pfam" id="PF03062">
    <property type="entry name" value="MBOAT"/>
    <property type="match status" value="1"/>
</dbReference>
<evidence type="ECO:0000256" key="7">
    <source>
        <dbReference type="PIRNR" id="PIRNR016636"/>
    </source>
</evidence>
<dbReference type="PIRSF" id="PIRSF500217">
    <property type="entry name" value="AlgI"/>
    <property type="match status" value="1"/>
</dbReference>
<feature type="transmembrane region" description="Helical" evidence="8">
    <location>
        <begin position="78"/>
        <end position="101"/>
    </location>
</feature>
<dbReference type="Proteomes" id="UP000462931">
    <property type="component" value="Unassembled WGS sequence"/>
</dbReference>
<feature type="transmembrane region" description="Helical" evidence="8">
    <location>
        <begin position="307"/>
        <end position="325"/>
    </location>
</feature>
<feature type="transmembrane region" description="Helical" evidence="8">
    <location>
        <begin position="50"/>
        <end position="66"/>
    </location>
</feature>
<dbReference type="PANTHER" id="PTHR13285">
    <property type="entry name" value="ACYLTRANSFERASE"/>
    <property type="match status" value="1"/>
</dbReference>
<proteinExistence type="inferred from homology"/>
<organism evidence="9 10">
    <name type="scientific">Pedobacter puniceum</name>
    <dbReference type="NCBI Taxonomy" id="2666136"/>
    <lineage>
        <taxon>Bacteria</taxon>
        <taxon>Pseudomonadati</taxon>
        <taxon>Bacteroidota</taxon>
        <taxon>Sphingobacteriia</taxon>
        <taxon>Sphingobacteriales</taxon>
        <taxon>Sphingobacteriaceae</taxon>
        <taxon>Pedobacter</taxon>
    </lineage>
</organism>
<reference evidence="9 10" key="1">
    <citation type="submission" date="2019-11" db="EMBL/GenBank/DDBJ databases">
        <authorList>
            <person name="Cheng Q."/>
            <person name="Yang Z."/>
        </authorList>
    </citation>
    <scope>NUCLEOTIDE SEQUENCE [LARGE SCALE GENOMIC DNA]</scope>
    <source>
        <strain evidence="9 10">HX-22-1</strain>
    </source>
</reference>
<dbReference type="RefSeq" id="WP_154286241.1">
    <property type="nucleotide sequence ID" value="NZ_WKJI01000001.1"/>
</dbReference>
<dbReference type="GO" id="GO:0016746">
    <property type="term" value="F:acyltransferase activity"/>
    <property type="evidence" value="ECO:0007669"/>
    <property type="project" value="UniProtKB-KW"/>
</dbReference>
<evidence type="ECO:0000256" key="2">
    <source>
        <dbReference type="ARBA" id="ARBA00010323"/>
    </source>
</evidence>
<evidence type="ECO:0000256" key="5">
    <source>
        <dbReference type="ARBA" id="ARBA00022989"/>
    </source>
</evidence>
<dbReference type="InterPro" id="IPR004299">
    <property type="entry name" value="MBOAT_fam"/>
</dbReference>
<evidence type="ECO:0000256" key="3">
    <source>
        <dbReference type="ARBA" id="ARBA00022475"/>
    </source>
</evidence>
<dbReference type="InterPro" id="IPR028362">
    <property type="entry name" value="AlgI"/>
</dbReference>
<keyword evidence="4 8" id="KW-0812">Transmembrane</keyword>
<feature type="transmembrane region" description="Helical" evidence="8">
    <location>
        <begin position="331"/>
        <end position="348"/>
    </location>
</feature>
<keyword evidence="6 7" id="KW-0472">Membrane</keyword>
<feature type="transmembrane region" description="Helical" evidence="8">
    <location>
        <begin position="368"/>
        <end position="385"/>
    </location>
</feature>
<sequence>MLFTTFTFFIFLPIVLGLYWLFRKNLVLQNLIILISSYVFYCWWNYWFGVLLLFSSSFCFLITRLIGKTNHEKKRYYLLLFGLAVHIGILCYFKYFVFFVQSILTLLSFSHINIAFNPPNIVLPLAISFFTFHLIGYMVDVYQKKYSYSDKYFEFITHVAFFPQLVAGPIERASHLLPQFLKERTVSAPLFRDGLRQMLWGFFKKIVVADTIALPVNYIFLNYENLDAVTIATGALLFSIQIYCDFSGYSDIAIGCAKLMGFELFKNFNYPFFAQSATEFWRRWHISFTTWMNDYIFTPLAFSKRDWGVWGLMFATLISFILSGLWHGANWTFVLWGLLYGIAFAYEINTKKIRKRWAKTYHPDYYAAFSRLATFSFWVFTSMLFRSESLTHFWGLLNGLADFSNLKIPDIEPTIFLWPLLLITVEWYQRNKEYGLAIQDLPYYIRWTAYAAIIVAIFSSDNLNNQSQFIYFQF</sequence>
<feature type="transmembrane region" description="Helical" evidence="8">
    <location>
        <begin position="6"/>
        <end position="22"/>
    </location>
</feature>
<keyword evidence="10" id="KW-1185">Reference proteome</keyword>
<keyword evidence="5 8" id="KW-1133">Transmembrane helix</keyword>
<comment type="similarity">
    <text evidence="2 7">Belongs to the membrane-bound acyltransferase family.</text>
</comment>
<evidence type="ECO:0000313" key="9">
    <source>
        <dbReference type="EMBL" id="MRX46116.1"/>
    </source>
</evidence>
<evidence type="ECO:0000256" key="8">
    <source>
        <dbReference type="SAM" id="Phobius"/>
    </source>
</evidence>
<name>A0A7K0FJH1_9SPHI</name>
<protein>
    <submittedName>
        <fullName evidence="9">MBOAT family protein</fullName>
    </submittedName>
</protein>
<evidence type="ECO:0000256" key="1">
    <source>
        <dbReference type="ARBA" id="ARBA00004651"/>
    </source>
</evidence>
<dbReference type="InterPro" id="IPR024194">
    <property type="entry name" value="Ac/AlaTfrase_AlgI/DltB"/>
</dbReference>
<accession>A0A7K0FJH1</accession>
<comment type="subcellular location">
    <subcellularLocation>
        <location evidence="1">Cell membrane</location>
        <topology evidence="1">Multi-pass membrane protein</topology>
    </subcellularLocation>
</comment>
<evidence type="ECO:0000256" key="4">
    <source>
        <dbReference type="ARBA" id="ARBA00022692"/>
    </source>
</evidence>
<dbReference type="PIRSF" id="PIRSF016636">
    <property type="entry name" value="AlgI_DltB"/>
    <property type="match status" value="1"/>
</dbReference>